<dbReference type="Proteomes" id="UP000319160">
    <property type="component" value="Unassembled WGS sequence"/>
</dbReference>
<feature type="compositionally biased region" description="Polar residues" evidence="1">
    <location>
        <begin position="128"/>
        <end position="138"/>
    </location>
</feature>
<dbReference type="PANTHER" id="PTHR37988:SF1">
    <property type="entry name" value="UPF0592 MEMBRANE PROTEIN C7D4.03C"/>
    <property type="match status" value="1"/>
</dbReference>
<feature type="compositionally biased region" description="Polar residues" evidence="1">
    <location>
        <begin position="41"/>
        <end position="56"/>
    </location>
</feature>
<feature type="compositionally biased region" description="Low complexity" evidence="1">
    <location>
        <begin position="24"/>
        <end position="33"/>
    </location>
</feature>
<dbReference type="InterPro" id="IPR013887">
    <property type="entry name" value="UPF0592"/>
</dbReference>
<feature type="region of interest" description="Disordered" evidence="1">
    <location>
        <begin position="981"/>
        <end position="1006"/>
    </location>
</feature>
<dbReference type="PANTHER" id="PTHR37988">
    <property type="entry name" value="UPF0592 MEMBRANE PROTEIN C7D4.03C"/>
    <property type="match status" value="1"/>
</dbReference>
<protein>
    <submittedName>
        <fullName evidence="2">Uncharacterized protein</fullName>
    </submittedName>
</protein>
<proteinExistence type="predicted"/>
<dbReference type="EMBL" id="VFLP01000087">
    <property type="protein sequence ID" value="TRX88441.1"/>
    <property type="molecule type" value="Genomic_DNA"/>
</dbReference>
<dbReference type="AlphaFoldDB" id="A0A553HKG6"/>
<gene>
    <name evidence="2" type="ORF">FHL15_010631</name>
</gene>
<organism evidence="2 3">
    <name type="scientific">Xylaria flabelliformis</name>
    <dbReference type="NCBI Taxonomy" id="2512241"/>
    <lineage>
        <taxon>Eukaryota</taxon>
        <taxon>Fungi</taxon>
        <taxon>Dikarya</taxon>
        <taxon>Ascomycota</taxon>
        <taxon>Pezizomycotina</taxon>
        <taxon>Sordariomycetes</taxon>
        <taxon>Xylariomycetidae</taxon>
        <taxon>Xylariales</taxon>
        <taxon>Xylariaceae</taxon>
        <taxon>Xylaria</taxon>
    </lineage>
</organism>
<comment type="caution">
    <text evidence="2">The sequence shown here is derived from an EMBL/GenBank/DDBJ whole genome shotgun (WGS) entry which is preliminary data.</text>
</comment>
<reference evidence="3" key="1">
    <citation type="submission" date="2019-06" db="EMBL/GenBank/DDBJ databases">
        <title>Draft genome sequence of the griseofulvin-producing fungus Xylaria cubensis strain G536.</title>
        <authorList>
            <person name="Mead M.E."/>
            <person name="Raja H.A."/>
            <person name="Steenwyk J.L."/>
            <person name="Knowles S.L."/>
            <person name="Oberlies N.H."/>
            <person name="Rokas A."/>
        </authorList>
    </citation>
    <scope>NUCLEOTIDE SEQUENCE [LARGE SCALE GENOMIC DNA]</scope>
    <source>
        <strain evidence="3">G536</strain>
    </source>
</reference>
<feature type="region of interest" description="Disordered" evidence="1">
    <location>
        <begin position="1"/>
        <end position="67"/>
    </location>
</feature>
<name>A0A553HKG6_9PEZI</name>
<accession>A0A553HKG6</accession>
<evidence type="ECO:0000313" key="2">
    <source>
        <dbReference type="EMBL" id="TRX88441.1"/>
    </source>
</evidence>
<feature type="region of interest" description="Disordered" evidence="1">
    <location>
        <begin position="420"/>
        <end position="451"/>
    </location>
</feature>
<feature type="compositionally biased region" description="Polar residues" evidence="1">
    <location>
        <begin position="439"/>
        <end position="451"/>
    </location>
</feature>
<evidence type="ECO:0000256" key="1">
    <source>
        <dbReference type="SAM" id="MobiDB-lite"/>
    </source>
</evidence>
<evidence type="ECO:0000313" key="3">
    <source>
        <dbReference type="Proteomes" id="UP000319160"/>
    </source>
</evidence>
<feature type="region of interest" description="Disordered" evidence="1">
    <location>
        <begin position="265"/>
        <end position="306"/>
    </location>
</feature>
<dbReference type="STRING" id="2512241.A0A553HKG6"/>
<sequence length="1201" mass="132461">MTGPTLTVTVSPAVESTQPPPPSSSSSSSLHSSTRVEPPSANHTRAPSSSHLSWSDKNLPDPPAYAVPAIDFDLDTNVDFSTTLTFVPDPSPEDPNEQSTGTSIRHSIAGLRPRTESMGKKKSMMLSRPQSWMPTSKSAPDLGYLPQVEAEERTGNQAGNDSLAPASAIQDGPRSVSSSFASFARRSWISTSRSPSPKIGQENAQVPGERPRPERTPSNSSIMKLRNGSRNRSGSSSSESSRSNESLTKIGNYFSKMKTVRAKGRALNELESSASSTTSLAPPSSETRKSHASETSNSTFPDEIPGARSSSAARDLLWSQFKNLEADFQRFQSKATPTKLNLVRTSLVPFLRKLASNDPNPNLHYEDLERRATILDKWWTGLLDMLDVKTHPPVPGVDRPILLDAISIIMMRPEWRQSTPTFRPLAERNTQDRTRRRSQTGSNESTSSFQSADSAYLAESTGHNVRNMFVANLMSQMALIVDKMSLRQAPHSLVNFAGKACAYAFFFAPGIADILVRLWSLTPGYLRRIAEELKLPRRSKGESDDIVALFPPGMDKLAWTSVTVVSAALRKPAQPPLASTKIPWTGPWVARWNGRDSDLFFIFCKYYFILAEDFIPPDLPLLEKALAPGFVLVSAQMLSILDSTLHRQAAVESTSASPLSDTLHGVDASAVALQIAPSNSNILRGMTENRLIVLLKNLLSDTSLIFADVRYTFAGSFLAVMKAAIKHTSQFDHNACFTICDFLEEVLVVYENFVGSCTQRLNVDWPFWFEVWKKILESNNSMSEIRVLSLMFSIWETIARDQSRKEAICMDWLLTEKTFDKFFTNWCPMVRAYYMRLLCWRVCRDAGNANESDARIFLLVFTRLKTVWSHYLWLKQQVEQTGKLPPSTAPSFPTPGKRFMIIRTEIPTVQPGFRAGFDSSLTLPRQDFIDAPPTDFDSISAFNQEDTGTTKKTWSLLGKVFSFTANADNTNDLEALRRETAASRTSMTLPPQISTSAISSTSSDTDSIGSSPTFEATQYLFKFILSWNNAGTMPPPNRILTRPRLPSPAQSWIIAKGHGGSPPAMAGRPPPTRAVSGSALTGLVESARNAGSPEPPSSPSSTGTVLEERNSIGQINFMDLHEDDIPLRNAAGLNKESLVHPVEPKGSYARSVKYAGRALAEWSLVVAECNNFIERRREEGVLGLQDVEVPALGVEGFRKIC</sequence>
<feature type="region of interest" description="Disordered" evidence="1">
    <location>
        <begin position="82"/>
        <end position="175"/>
    </location>
</feature>
<feature type="compositionally biased region" description="Low complexity" evidence="1">
    <location>
        <begin position="993"/>
        <end position="1006"/>
    </location>
</feature>
<feature type="compositionally biased region" description="Polar residues" evidence="1">
    <location>
        <begin position="1"/>
        <end position="17"/>
    </location>
</feature>
<feature type="compositionally biased region" description="Low complexity" evidence="1">
    <location>
        <begin position="226"/>
        <end position="245"/>
    </location>
</feature>
<keyword evidence="3" id="KW-1185">Reference proteome</keyword>
<dbReference type="Pfam" id="PF08578">
    <property type="entry name" value="DUF1765"/>
    <property type="match status" value="1"/>
</dbReference>
<feature type="region of interest" description="Disordered" evidence="1">
    <location>
        <begin position="188"/>
        <end position="245"/>
    </location>
</feature>
<feature type="compositionally biased region" description="Polar residues" evidence="1">
    <location>
        <begin position="982"/>
        <end position="992"/>
    </location>
</feature>
<feature type="region of interest" description="Disordered" evidence="1">
    <location>
        <begin position="1086"/>
        <end position="1105"/>
    </location>
</feature>
<dbReference type="OrthoDB" id="296767at2759"/>
<feature type="compositionally biased region" description="Low complexity" evidence="1">
    <location>
        <begin position="267"/>
        <end position="285"/>
    </location>
</feature>